<feature type="region of interest" description="Disordered" evidence="1">
    <location>
        <begin position="1"/>
        <end position="40"/>
    </location>
</feature>
<feature type="compositionally biased region" description="Gly residues" evidence="1">
    <location>
        <begin position="26"/>
        <end position="36"/>
    </location>
</feature>
<evidence type="ECO:0000256" key="1">
    <source>
        <dbReference type="SAM" id="MobiDB-lite"/>
    </source>
</evidence>
<keyword evidence="3" id="KW-1185">Reference proteome</keyword>
<dbReference type="Proteomes" id="UP000324222">
    <property type="component" value="Unassembled WGS sequence"/>
</dbReference>
<organism evidence="2 3">
    <name type="scientific">Portunus trituberculatus</name>
    <name type="common">Swimming crab</name>
    <name type="synonym">Neptunus trituberculatus</name>
    <dbReference type="NCBI Taxonomy" id="210409"/>
    <lineage>
        <taxon>Eukaryota</taxon>
        <taxon>Metazoa</taxon>
        <taxon>Ecdysozoa</taxon>
        <taxon>Arthropoda</taxon>
        <taxon>Crustacea</taxon>
        <taxon>Multicrustacea</taxon>
        <taxon>Malacostraca</taxon>
        <taxon>Eumalacostraca</taxon>
        <taxon>Eucarida</taxon>
        <taxon>Decapoda</taxon>
        <taxon>Pleocyemata</taxon>
        <taxon>Brachyura</taxon>
        <taxon>Eubrachyura</taxon>
        <taxon>Portunoidea</taxon>
        <taxon>Portunidae</taxon>
        <taxon>Portuninae</taxon>
        <taxon>Portunus</taxon>
    </lineage>
</organism>
<dbReference type="EMBL" id="VSRR010000975">
    <property type="protein sequence ID" value="MPC21437.1"/>
    <property type="molecule type" value="Genomic_DNA"/>
</dbReference>
<protein>
    <submittedName>
        <fullName evidence="2">Uncharacterized protein</fullName>
    </submittedName>
</protein>
<proteinExistence type="predicted"/>
<name>A0A5B7DJZ8_PORTR</name>
<sequence length="144" mass="15127">MCAKVEQGDTRAQVPQLRVPPAAPWPGGGSGTGRGGVTTVQQGDRVNGGFVLQRQSGKRSRAVYTGRALLSAPLLLLLEDCEGGERLTGAARPGHDSTRVLSHVNSLCRLVRILHPLTGAAACWAGRGFTLVWIVCVECIDGDA</sequence>
<evidence type="ECO:0000313" key="3">
    <source>
        <dbReference type="Proteomes" id="UP000324222"/>
    </source>
</evidence>
<comment type="caution">
    <text evidence="2">The sequence shown here is derived from an EMBL/GenBank/DDBJ whole genome shotgun (WGS) entry which is preliminary data.</text>
</comment>
<gene>
    <name evidence="2" type="ORF">E2C01_014423</name>
</gene>
<dbReference type="AlphaFoldDB" id="A0A5B7DJZ8"/>
<evidence type="ECO:0000313" key="2">
    <source>
        <dbReference type="EMBL" id="MPC21437.1"/>
    </source>
</evidence>
<accession>A0A5B7DJZ8</accession>
<reference evidence="2 3" key="1">
    <citation type="submission" date="2019-05" db="EMBL/GenBank/DDBJ databases">
        <title>Another draft genome of Portunus trituberculatus and its Hox gene families provides insights of decapod evolution.</title>
        <authorList>
            <person name="Jeong J.-H."/>
            <person name="Song I."/>
            <person name="Kim S."/>
            <person name="Choi T."/>
            <person name="Kim D."/>
            <person name="Ryu S."/>
            <person name="Kim W."/>
        </authorList>
    </citation>
    <scope>NUCLEOTIDE SEQUENCE [LARGE SCALE GENOMIC DNA]</scope>
    <source>
        <tissue evidence="2">Muscle</tissue>
    </source>
</reference>